<keyword evidence="1" id="KW-0732">Signal</keyword>
<protein>
    <submittedName>
        <fullName evidence="3">Putative Cytochrome c-554 (Modular protein)</fullName>
    </submittedName>
</protein>
<evidence type="ECO:0000256" key="1">
    <source>
        <dbReference type="SAM" id="SignalP"/>
    </source>
</evidence>
<dbReference type="Pfam" id="PF13435">
    <property type="entry name" value="Cytochrome_C554"/>
    <property type="match status" value="1"/>
</dbReference>
<comment type="caution">
    <text evidence="3">The sequence shown here is derived from an EMBL/GenBank/DDBJ whole genome shotgun (WGS) entry which is preliminary data.</text>
</comment>
<proteinExistence type="predicted"/>
<dbReference type="InterPro" id="IPR023155">
    <property type="entry name" value="Cyt_c-552/4"/>
</dbReference>
<dbReference type="OrthoDB" id="9814800at2"/>
<dbReference type="InParanoid" id="M1Z1V4"/>
<gene>
    <name evidence="3" type="ORF">NITGR_750030</name>
</gene>
<organism evidence="3 4">
    <name type="scientific">Nitrospina gracilis (strain 3/211)</name>
    <dbReference type="NCBI Taxonomy" id="1266370"/>
    <lineage>
        <taxon>Bacteria</taxon>
        <taxon>Pseudomonadati</taxon>
        <taxon>Nitrospinota/Tectimicrobiota group</taxon>
        <taxon>Nitrospinota</taxon>
        <taxon>Nitrospinia</taxon>
        <taxon>Nitrospinales</taxon>
        <taxon>Nitrospinaceae</taxon>
        <taxon>Nitrospina</taxon>
    </lineage>
</organism>
<evidence type="ECO:0000259" key="2">
    <source>
        <dbReference type="Pfam" id="PF13435"/>
    </source>
</evidence>
<evidence type="ECO:0000313" key="3">
    <source>
        <dbReference type="EMBL" id="CCQ91672.1"/>
    </source>
</evidence>
<dbReference type="Gene3D" id="1.10.1130.10">
    <property type="entry name" value="Flavocytochrome C3, Chain A"/>
    <property type="match status" value="1"/>
</dbReference>
<dbReference type="Proteomes" id="UP000011704">
    <property type="component" value="Unassembled WGS sequence"/>
</dbReference>
<dbReference type="HOGENOM" id="CLU_1029851_0_0_0"/>
<dbReference type="STRING" id="1266370.NITGR_750030"/>
<feature type="domain" description="Cytochrome c-552/4" evidence="2">
    <location>
        <begin position="47"/>
        <end position="141"/>
    </location>
</feature>
<accession>M1Z1V4</accession>
<sequence length="270" mass="30336">MANVFKSFGYLFLTLCLFLGYSDTADAAKKKVPKRPKFVGATKCDGSCHDPYYQAWKNSPHGKAFDLLKAGNAADAKKRDGLDPEKDYTADPACLFCHTTGYRQRGGFIPPGTKFKGRDVSTRIDPTEPNLEQVGCEMCHSVAGGSQFRVVMKNTKGDFKKAETEKYGLRWDYKNVCNRCHGHKQNPHKGEKVDLEAALANVHPFAKFITEDNADQNIVKDGKVKDRAKEKGPSEEKGIVIENWKIHKGKLRFLKGGRAFNYKKGKIYYK</sequence>
<dbReference type="EMBL" id="CAQJ01000083">
    <property type="protein sequence ID" value="CCQ91672.1"/>
    <property type="molecule type" value="Genomic_DNA"/>
</dbReference>
<feature type="signal peptide" evidence="1">
    <location>
        <begin position="1"/>
        <end position="27"/>
    </location>
</feature>
<evidence type="ECO:0000313" key="4">
    <source>
        <dbReference type="Proteomes" id="UP000011704"/>
    </source>
</evidence>
<reference evidence="3 4" key="1">
    <citation type="journal article" date="2013" name="Front. Microbiol.">
        <title>The genome of Nitrospina gracilis illuminates the metabolism and evolution of the major marine nitrite oxidizer.</title>
        <authorList>
            <person name="Luecker S."/>
            <person name="Nowka B."/>
            <person name="Rattei T."/>
            <person name="Spieck E."/>
            <person name="and Daims H."/>
        </authorList>
    </citation>
    <scope>NUCLEOTIDE SEQUENCE [LARGE SCALE GENOMIC DNA]</scope>
    <source>
        <strain evidence="3 4">3/211</strain>
    </source>
</reference>
<name>M1Z1V4_NITG3</name>
<keyword evidence="4" id="KW-1185">Reference proteome</keyword>
<dbReference type="RefSeq" id="WP_005010656.1">
    <property type="nucleotide sequence ID" value="NZ_HG422173.1"/>
</dbReference>
<feature type="chain" id="PRO_5004019877" evidence="1">
    <location>
        <begin position="28"/>
        <end position="270"/>
    </location>
</feature>
<dbReference type="InterPro" id="IPR036280">
    <property type="entry name" value="Multihaem_cyt_sf"/>
</dbReference>
<dbReference type="AlphaFoldDB" id="M1Z1V4"/>
<dbReference type="SUPFAM" id="SSF48695">
    <property type="entry name" value="Multiheme cytochromes"/>
    <property type="match status" value="1"/>
</dbReference>